<evidence type="ECO:0000313" key="16">
    <source>
        <dbReference type="Proteomes" id="UP000018144"/>
    </source>
</evidence>
<evidence type="ECO:0000256" key="7">
    <source>
        <dbReference type="ARBA" id="ARBA00022982"/>
    </source>
</evidence>
<comment type="subcellular location">
    <subcellularLocation>
        <location evidence="1">Cell membrane</location>
        <topology evidence="1">Multi-pass membrane protein</topology>
    </subcellularLocation>
</comment>
<dbReference type="InterPro" id="IPR017927">
    <property type="entry name" value="FAD-bd_FR_type"/>
</dbReference>
<keyword evidence="10" id="KW-0406">Ion transport</keyword>
<dbReference type="EC" id="1.16.1.9" evidence="3"/>
<evidence type="ECO:0000256" key="10">
    <source>
        <dbReference type="ARBA" id="ARBA00023065"/>
    </source>
</evidence>
<evidence type="ECO:0000256" key="4">
    <source>
        <dbReference type="ARBA" id="ARBA00022448"/>
    </source>
</evidence>
<evidence type="ECO:0000256" key="2">
    <source>
        <dbReference type="ARBA" id="ARBA00006278"/>
    </source>
</evidence>
<keyword evidence="7" id="KW-0249">Electron transport</keyword>
<keyword evidence="16" id="KW-1185">Reference proteome</keyword>
<dbReference type="GO" id="GO:0052851">
    <property type="term" value="F:ferric-chelate reductase (NADPH) activity"/>
    <property type="evidence" value="ECO:0007669"/>
    <property type="project" value="UniProtKB-EC"/>
</dbReference>
<feature type="transmembrane region" description="Helical" evidence="13">
    <location>
        <begin position="156"/>
        <end position="176"/>
    </location>
</feature>
<reference evidence="15 16" key="1">
    <citation type="journal article" date="2013" name="PLoS Genet.">
        <title>The genome and development-dependent transcriptomes of Pyronema confluens: a window into fungal evolution.</title>
        <authorList>
            <person name="Traeger S."/>
            <person name="Altegoer F."/>
            <person name="Freitag M."/>
            <person name="Gabaldon T."/>
            <person name="Kempken F."/>
            <person name="Kumar A."/>
            <person name="Marcet-Houben M."/>
            <person name="Poggeler S."/>
            <person name="Stajich J.E."/>
            <person name="Nowrousian M."/>
        </authorList>
    </citation>
    <scope>NUCLEOTIDE SEQUENCE [LARGE SCALE GENOMIC DNA]</scope>
    <source>
        <strain evidence="16">CBS 100304</strain>
        <tissue evidence="15">Vegetative mycelium</tissue>
    </source>
</reference>
<evidence type="ECO:0000256" key="6">
    <source>
        <dbReference type="ARBA" id="ARBA00022692"/>
    </source>
</evidence>
<evidence type="ECO:0000256" key="13">
    <source>
        <dbReference type="SAM" id="Phobius"/>
    </source>
</evidence>
<dbReference type="Proteomes" id="UP000018144">
    <property type="component" value="Unassembled WGS sequence"/>
</dbReference>
<proteinExistence type="inferred from homology"/>
<dbReference type="InterPro" id="IPR051410">
    <property type="entry name" value="Ferric/Cupric_Reductase"/>
</dbReference>
<feature type="transmembrane region" description="Helical" evidence="13">
    <location>
        <begin position="291"/>
        <end position="311"/>
    </location>
</feature>
<accession>U4KWC7</accession>
<organism evidence="15 16">
    <name type="scientific">Pyronema omphalodes (strain CBS 100304)</name>
    <name type="common">Pyronema confluens</name>
    <dbReference type="NCBI Taxonomy" id="1076935"/>
    <lineage>
        <taxon>Eukaryota</taxon>
        <taxon>Fungi</taxon>
        <taxon>Dikarya</taxon>
        <taxon>Ascomycota</taxon>
        <taxon>Pezizomycotina</taxon>
        <taxon>Pezizomycetes</taxon>
        <taxon>Pezizales</taxon>
        <taxon>Pyronemataceae</taxon>
        <taxon>Pyronema</taxon>
    </lineage>
</organism>
<evidence type="ECO:0000259" key="14">
    <source>
        <dbReference type="PROSITE" id="PS51384"/>
    </source>
</evidence>
<dbReference type="EMBL" id="HF935273">
    <property type="protein sequence ID" value="CCX05772.1"/>
    <property type="molecule type" value="Genomic_DNA"/>
</dbReference>
<dbReference type="GO" id="GO:0015677">
    <property type="term" value="P:copper ion import"/>
    <property type="evidence" value="ECO:0007669"/>
    <property type="project" value="TreeGrafter"/>
</dbReference>
<dbReference type="PROSITE" id="PS51384">
    <property type="entry name" value="FAD_FR"/>
    <property type="match status" value="1"/>
</dbReference>
<dbReference type="InterPro" id="IPR039261">
    <property type="entry name" value="FNR_nucleotide-bd"/>
</dbReference>
<dbReference type="STRING" id="1076935.U4KWC7"/>
<dbReference type="PANTHER" id="PTHR32361:SF23">
    <property type="entry name" value="FERRIC-CHELATE REDUCTASE"/>
    <property type="match status" value="1"/>
</dbReference>
<evidence type="ECO:0000256" key="5">
    <source>
        <dbReference type="ARBA" id="ARBA00022475"/>
    </source>
</evidence>
<gene>
    <name evidence="15" type="ORF">PCON_05359</name>
</gene>
<comment type="catalytic activity">
    <reaction evidence="12">
        <text>2 a Fe(II)-siderophore + NADP(+) + H(+) = 2 a Fe(III)-siderophore + NADPH</text>
        <dbReference type="Rhea" id="RHEA:28795"/>
        <dbReference type="Rhea" id="RHEA-COMP:11342"/>
        <dbReference type="Rhea" id="RHEA-COMP:11344"/>
        <dbReference type="ChEBI" id="CHEBI:15378"/>
        <dbReference type="ChEBI" id="CHEBI:29033"/>
        <dbReference type="ChEBI" id="CHEBI:29034"/>
        <dbReference type="ChEBI" id="CHEBI:57783"/>
        <dbReference type="ChEBI" id="CHEBI:58349"/>
        <dbReference type="EC" id="1.16.1.9"/>
    </reaction>
</comment>
<feature type="transmembrane region" description="Helical" evidence="13">
    <location>
        <begin position="115"/>
        <end position="136"/>
    </location>
</feature>
<protein>
    <recommendedName>
        <fullName evidence="3">ferric-chelate reductase (NADPH)</fullName>
        <ecNumber evidence="3">1.16.1.9</ecNumber>
    </recommendedName>
</protein>
<evidence type="ECO:0000313" key="15">
    <source>
        <dbReference type="EMBL" id="CCX05772.1"/>
    </source>
</evidence>
<dbReference type="Pfam" id="PF08030">
    <property type="entry name" value="NAD_binding_6"/>
    <property type="match status" value="1"/>
</dbReference>
<dbReference type="InterPro" id="IPR013112">
    <property type="entry name" value="FAD-bd_8"/>
</dbReference>
<feature type="transmembrane region" description="Helical" evidence="13">
    <location>
        <begin position="236"/>
        <end position="253"/>
    </location>
</feature>
<dbReference type="OrthoDB" id="167398at2759"/>
<evidence type="ECO:0000256" key="9">
    <source>
        <dbReference type="ARBA" id="ARBA00023002"/>
    </source>
</evidence>
<dbReference type="SFLD" id="SFLDS00052">
    <property type="entry name" value="Ferric_Reductase_Domain"/>
    <property type="match status" value="1"/>
</dbReference>
<dbReference type="PANTHER" id="PTHR32361">
    <property type="entry name" value="FERRIC/CUPRIC REDUCTASE TRANSMEMBRANE COMPONENT"/>
    <property type="match status" value="1"/>
</dbReference>
<keyword evidence="11 13" id="KW-0472">Membrane</keyword>
<keyword evidence="8 13" id="KW-1133">Transmembrane helix</keyword>
<dbReference type="OMA" id="EWFKDEI"/>
<dbReference type="Pfam" id="PF08022">
    <property type="entry name" value="FAD_binding_8"/>
    <property type="match status" value="1"/>
</dbReference>
<name>U4KWC7_PYROM</name>
<evidence type="ECO:0000256" key="12">
    <source>
        <dbReference type="ARBA" id="ARBA00048483"/>
    </source>
</evidence>
<feature type="domain" description="FAD-binding FR-type" evidence="14">
    <location>
        <begin position="317"/>
        <end position="422"/>
    </location>
</feature>
<dbReference type="GO" id="GO:0006826">
    <property type="term" value="P:iron ion transport"/>
    <property type="evidence" value="ECO:0007669"/>
    <property type="project" value="UniProtKB-ARBA"/>
</dbReference>
<dbReference type="CDD" id="cd06186">
    <property type="entry name" value="NOX_Duox_like_FAD_NADP"/>
    <property type="match status" value="1"/>
</dbReference>
<keyword evidence="4" id="KW-0813">Transport</keyword>
<keyword evidence="5" id="KW-1003">Cell membrane</keyword>
<sequence>MVDFYPTSHKLDPNILNKELYNTTDLELQYYQIRLQWPWRKGDVHAWGWVLFIMGFMIIYGLLNWHDIRLDRRRLEVAIHNRRNKSGKRMKMPERSLYDRISTHARSFAYHRWDWMASISIGMSTLIIAGFAYPMLYVFTQRPYYARDPTLGPPPLAGRAGMIAVAMIPFIVALGMKVNLVSLVTGVGHEKLNVLHRWLALLMFILTIVHAVPFLVEPVVNDGWPALKAKFASNIVYWNGVAAFCCLFWLCIASLKPIRRLCYEFFVHIHILCGVGFVAMMFWHCNNMLTSWHYLFATFAIWIGCLLYRLFFRTNFLRAFHGEQVYFTALSNEGVKLTIPTTLRWKAGQHVFIRIPGISLFDNHPFTVASAAEKPEGEINDLVLVFKPQKGFTKRVHTISRKDPDASYRAYLDGPYGGLSRKLESFETVLLIAGGSGITPIIGHLHELATKIRAKEAVTRDVRIIWTVKHFEAFEWFKDEISRIARTMPRNSLLVQYFVTQESPVPLPAFPVSATRSWPQTPHTPQTPMTPMFVKAEPLHVVREIPDEHQYEMNVIAMGKQLGHERVYVDQWGNPCQQPDSNASSPIESPTMMDMSKLPPLGDEVLLEFGRPPLRHALRDWSDGFGKRTCVYVCGPPSMKVDVANAVAEMQSDIWISDEREEIYLHTESFGW</sequence>
<dbReference type="InterPro" id="IPR017938">
    <property type="entry name" value="Riboflavin_synthase-like_b-brl"/>
</dbReference>
<dbReference type="SUPFAM" id="SSF63380">
    <property type="entry name" value="Riboflavin synthase domain-like"/>
    <property type="match status" value="1"/>
</dbReference>
<dbReference type="eggNOG" id="KOG0039">
    <property type="taxonomic scope" value="Eukaryota"/>
</dbReference>
<dbReference type="SFLD" id="SFLDG01168">
    <property type="entry name" value="Ferric_reductase_subgroup_(FRE"/>
    <property type="match status" value="1"/>
</dbReference>
<dbReference type="InterPro" id="IPR013121">
    <property type="entry name" value="Fe_red_NAD-bd_6"/>
</dbReference>
<evidence type="ECO:0000256" key="3">
    <source>
        <dbReference type="ARBA" id="ARBA00012668"/>
    </source>
</evidence>
<evidence type="ECO:0000256" key="11">
    <source>
        <dbReference type="ARBA" id="ARBA00023136"/>
    </source>
</evidence>
<evidence type="ECO:0000256" key="1">
    <source>
        <dbReference type="ARBA" id="ARBA00004651"/>
    </source>
</evidence>
<dbReference type="PRINTS" id="PR00410">
    <property type="entry name" value="PHEHYDRXLASE"/>
</dbReference>
<dbReference type="Gene3D" id="3.40.50.80">
    <property type="entry name" value="Nucleotide-binding domain of ferredoxin-NADP reductase (FNR) module"/>
    <property type="match status" value="1"/>
</dbReference>
<comment type="similarity">
    <text evidence="2">Belongs to the ferric reductase (FRE) family.</text>
</comment>
<dbReference type="GO" id="GO:0006879">
    <property type="term" value="P:intracellular iron ion homeostasis"/>
    <property type="evidence" value="ECO:0007669"/>
    <property type="project" value="TreeGrafter"/>
</dbReference>
<dbReference type="Pfam" id="PF01794">
    <property type="entry name" value="Ferric_reduct"/>
    <property type="match status" value="1"/>
</dbReference>
<keyword evidence="6 13" id="KW-0812">Transmembrane</keyword>
<feature type="transmembrane region" description="Helical" evidence="13">
    <location>
        <begin position="46"/>
        <end position="65"/>
    </location>
</feature>
<dbReference type="SUPFAM" id="SSF52343">
    <property type="entry name" value="Ferredoxin reductase-like, C-terminal NADP-linked domain"/>
    <property type="match status" value="1"/>
</dbReference>
<keyword evidence="9" id="KW-0560">Oxidoreductase</keyword>
<evidence type="ECO:0000256" key="8">
    <source>
        <dbReference type="ARBA" id="ARBA00022989"/>
    </source>
</evidence>
<dbReference type="InterPro" id="IPR013130">
    <property type="entry name" value="Fe3_Rdtase_TM_dom"/>
</dbReference>
<feature type="transmembrane region" description="Helical" evidence="13">
    <location>
        <begin position="265"/>
        <end position="285"/>
    </location>
</feature>
<dbReference type="AlphaFoldDB" id="U4KWC7"/>
<feature type="transmembrane region" description="Helical" evidence="13">
    <location>
        <begin position="197"/>
        <end position="216"/>
    </location>
</feature>
<dbReference type="GO" id="GO:0005886">
    <property type="term" value="C:plasma membrane"/>
    <property type="evidence" value="ECO:0007669"/>
    <property type="project" value="UniProtKB-SubCell"/>
</dbReference>